<organism evidence="1 2">
    <name type="scientific">Candidatus Nitrosocosmicus franklandianus</name>
    <dbReference type="NCBI Taxonomy" id="1798806"/>
    <lineage>
        <taxon>Archaea</taxon>
        <taxon>Nitrososphaerota</taxon>
        <taxon>Nitrososphaeria</taxon>
        <taxon>Nitrososphaerales</taxon>
        <taxon>Nitrososphaeraceae</taxon>
        <taxon>Candidatus Nitrosocosmicus</taxon>
    </lineage>
</organism>
<gene>
    <name evidence="1" type="ORF">NFRAN_2502</name>
</gene>
<sequence length="45" mass="5120">MPSGTYNRIYFNWFTLIGYATTNTQMTAASSEIIIYVSISILHKT</sequence>
<protein>
    <submittedName>
        <fullName evidence="1">Uncharacterized protein</fullName>
    </submittedName>
</protein>
<evidence type="ECO:0000313" key="2">
    <source>
        <dbReference type="Proteomes" id="UP000294299"/>
    </source>
</evidence>
<accession>A0A484IGP2</accession>
<dbReference type="KEGG" id="nfn:NFRAN_2502"/>
<dbReference type="AlphaFoldDB" id="A0A484IGP2"/>
<dbReference type="EMBL" id="LR216287">
    <property type="protein sequence ID" value="VFJ14824.1"/>
    <property type="molecule type" value="Genomic_DNA"/>
</dbReference>
<keyword evidence="2" id="KW-1185">Reference proteome</keyword>
<dbReference type="Proteomes" id="UP000294299">
    <property type="component" value="Chromosome NFRAN"/>
</dbReference>
<evidence type="ECO:0000313" key="1">
    <source>
        <dbReference type="EMBL" id="VFJ14824.1"/>
    </source>
</evidence>
<reference evidence="1 2" key="1">
    <citation type="submission" date="2019-02" db="EMBL/GenBank/DDBJ databases">
        <authorList>
            <person name="Lehtovirta-Morley E L."/>
        </authorList>
    </citation>
    <scope>NUCLEOTIDE SEQUENCE [LARGE SCALE GENOMIC DNA]</scope>
    <source>
        <strain evidence="1">NFRAN1</strain>
    </source>
</reference>
<name>A0A484IGP2_9ARCH</name>
<proteinExistence type="predicted"/>